<keyword evidence="7 10" id="KW-0496">Mitochondrion</keyword>
<feature type="compositionally biased region" description="Pro residues" evidence="11">
    <location>
        <begin position="664"/>
        <end position="673"/>
    </location>
</feature>
<dbReference type="InterPro" id="IPR025792">
    <property type="entry name" value="tRNA_Gua_MeTrfase_euk"/>
</dbReference>
<name>A0AAN6Y5A1_9PEZI</name>
<protein>
    <recommendedName>
        <fullName evidence="10">tRNA (guanine(37)-N1)-methyltransferase</fullName>
        <ecNumber evidence="10">2.1.1.228</ecNumber>
    </recommendedName>
    <alternativeName>
        <fullName evidence="10">M1G-methyltransferase</fullName>
    </alternativeName>
    <alternativeName>
        <fullName evidence="10">tRNA [GM37] methyltransferase</fullName>
    </alternativeName>
    <alternativeName>
        <fullName evidence="10">tRNA methyltransferase 5</fullName>
    </alternativeName>
</protein>
<gene>
    <name evidence="10" type="primary">TRM5</name>
    <name evidence="13" type="ORF">QBC37DRAFT_441375</name>
</gene>
<dbReference type="GO" id="GO:0005759">
    <property type="term" value="C:mitochondrial matrix"/>
    <property type="evidence" value="ECO:0007669"/>
    <property type="project" value="UniProtKB-SubCell"/>
</dbReference>
<dbReference type="EMBL" id="MU858126">
    <property type="protein sequence ID" value="KAK4212486.1"/>
    <property type="molecule type" value="Genomic_DNA"/>
</dbReference>
<evidence type="ECO:0000256" key="5">
    <source>
        <dbReference type="ARBA" id="ARBA00022691"/>
    </source>
</evidence>
<dbReference type="PANTHER" id="PTHR23245">
    <property type="entry name" value="TRNA METHYLTRANSFERASE"/>
    <property type="match status" value="1"/>
</dbReference>
<comment type="similarity">
    <text evidence="1">Belongs to the class I-like SAM-binding methyltransferase superfamily. TRM5/TYW2 family.</text>
</comment>
<evidence type="ECO:0000256" key="7">
    <source>
        <dbReference type="ARBA" id="ARBA00023128"/>
    </source>
</evidence>
<feature type="binding site" evidence="10">
    <location>
        <begin position="599"/>
        <end position="600"/>
    </location>
    <ligand>
        <name>S-adenosyl-L-methionine</name>
        <dbReference type="ChEBI" id="CHEBI:59789"/>
    </ligand>
</feature>
<dbReference type="InterPro" id="IPR030382">
    <property type="entry name" value="MeTrfase_TRM5/TYW2"/>
</dbReference>
<evidence type="ECO:0000256" key="1">
    <source>
        <dbReference type="ARBA" id="ARBA00009775"/>
    </source>
</evidence>
<keyword evidence="4 10" id="KW-0808">Transferase</keyword>
<evidence type="ECO:0000256" key="8">
    <source>
        <dbReference type="ARBA" id="ARBA00023242"/>
    </source>
</evidence>
<feature type="domain" description="SAM-dependent methyltransferase TRM5/TYW2-type" evidence="12">
    <location>
        <begin position="470"/>
        <end position="782"/>
    </location>
</feature>
<dbReference type="SUPFAM" id="SSF64005">
    <property type="entry name" value="Undecaprenyl diphosphate synthase"/>
    <property type="match status" value="1"/>
</dbReference>
<dbReference type="InterPro" id="IPR056743">
    <property type="entry name" value="TRM5-TYW2-like_MTfase"/>
</dbReference>
<comment type="caution">
    <text evidence="13">The sequence shown here is derived from an EMBL/GenBank/DDBJ whole genome shotgun (WGS) entry which is preliminary data.</text>
</comment>
<sequence length="790" mass="88271">MAFSMRDVEAYRRDAKLGGKLLTPEDRIRIAKPYLPPPRTSIPVDANSRGKKPRFGVRARGFLKKQFHMLVFVLIHTFFSLYLKFRHGYHAIQNRFYSIFRYHHRDPSLIQSDVKRFRKLPKHLSVVLTLENDGRGGAGLERLINEAAEIAAWCASAGIPQLSIYEKTGILKGYMPETHRAISQKLVGYFPQPPSLSLGAPHLPAVESSRPGPVNSGFLSHLSLQLLSAEDGRDSIVDLTKTLADMAQRSKLSSPDISTDLLDNELSVSVMGEPDLLILFGPHVELSGYPPWQIRLTEIFHVQDNSDVEYHVFHRALASFAGAQMQGIMAGFLRPPVVRSGAAALNKALFSKKLDLAAATIQDPRLIAKYRKALSESRELLRQERISPIVSHPEDVKTGGASGRKCLLLAPTVNPQVPGTWGPVLKEAVEKKDLDVIPYELELGYDHWSHVDIMTSILPEDLHDDIPAGFNMAGHVAHLNLRERYLPYKKIIAQVLLDKNPQIRTVINKVDTVGSESEFRTFQYEVLAGPDDMDVSVSESGCTFEFNYAKVYWNSKLEHEHARLVDMFQPGEVVCDVMAGIGPFAVPAGKKGVIVWANDMNPESHFYLKKAIEKNKVTPFVRPFCDDGRFFIHKAADSVLAASQAGENIVIPPPRPKRKNGATPPTPEPKRIPIPPTISHFVMNLPATAIEFLGHYRGIYAGHEDLFAPHTEAKLPMVHVHCFSFKADDDTPIVDICERITKYLGFEVKHGDPEREGEVAIHDVRNVSPSKRMFCASFRIPREVAFAARS</sequence>
<feature type="region of interest" description="Disordered" evidence="11">
    <location>
        <begin position="651"/>
        <end position="673"/>
    </location>
</feature>
<proteinExistence type="inferred from homology"/>
<evidence type="ECO:0000256" key="4">
    <source>
        <dbReference type="ARBA" id="ARBA00022679"/>
    </source>
</evidence>
<keyword evidence="6 10" id="KW-0819">tRNA processing</keyword>
<comment type="subunit">
    <text evidence="10">Monomer.</text>
</comment>
<evidence type="ECO:0000256" key="2">
    <source>
        <dbReference type="ARBA" id="ARBA00022490"/>
    </source>
</evidence>
<evidence type="ECO:0000313" key="14">
    <source>
        <dbReference type="Proteomes" id="UP001301769"/>
    </source>
</evidence>
<dbReference type="FunFam" id="3.30.300.110:FF:000001">
    <property type="entry name" value="tRNA (guanine(37)-N1)-methyltransferase"/>
    <property type="match status" value="1"/>
</dbReference>
<feature type="binding site" evidence="10">
    <location>
        <position position="561"/>
    </location>
    <ligand>
        <name>S-adenosyl-L-methionine</name>
        <dbReference type="ChEBI" id="CHEBI:59789"/>
    </ligand>
</feature>
<evidence type="ECO:0000256" key="10">
    <source>
        <dbReference type="HAMAP-Rule" id="MF_03152"/>
    </source>
</evidence>
<comment type="function">
    <text evidence="10">Specifically methylates the N1 position of guanosine-37 in various cytoplasmic and mitochondrial tRNAs. Methylation is not dependent on the nature of the nucleoside 5' of the target nucleoside. This is the first step in the biosynthesis of wybutosine (yW), a modified base adjacent to the anticodon of tRNAs and required for accurate decoding.</text>
</comment>
<comment type="subcellular location">
    <subcellularLocation>
        <location evidence="10">Mitochondrion matrix</location>
    </subcellularLocation>
    <subcellularLocation>
        <location evidence="10">Nucleus</location>
    </subcellularLocation>
    <subcellularLocation>
        <location evidence="10">Cytoplasm</location>
    </subcellularLocation>
    <text evidence="10">Predominantly in the mitochondria and in the nucleus.</text>
</comment>
<evidence type="ECO:0000256" key="11">
    <source>
        <dbReference type="SAM" id="MobiDB-lite"/>
    </source>
</evidence>
<dbReference type="GO" id="GO:0070901">
    <property type="term" value="P:mitochondrial tRNA methylation"/>
    <property type="evidence" value="ECO:0007669"/>
    <property type="project" value="UniProtKB-ARBA"/>
</dbReference>
<evidence type="ECO:0000256" key="9">
    <source>
        <dbReference type="ARBA" id="ARBA00047783"/>
    </source>
</evidence>
<dbReference type="PROSITE" id="PS51684">
    <property type="entry name" value="SAM_MT_TRM5_TYW2"/>
    <property type="match status" value="1"/>
</dbReference>
<feature type="binding site" evidence="10">
    <location>
        <begin position="627"/>
        <end position="628"/>
    </location>
    <ligand>
        <name>S-adenosyl-L-methionine</name>
        <dbReference type="ChEBI" id="CHEBI:59789"/>
    </ligand>
</feature>
<dbReference type="InterPro" id="IPR036424">
    <property type="entry name" value="UPP_synth-like_sf"/>
</dbReference>
<dbReference type="GO" id="GO:0005634">
    <property type="term" value="C:nucleus"/>
    <property type="evidence" value="ECO:0007669"/>
    <property type="project" value="UniProtKB-SubCell"/>
</dbReference>
<dbReference type="GO" id="GO:0052906">
    <property type="term" value="F:tRNA (guanine(37)-N1)-methyltransferase activity"/>
    <property type="evidence" value="ECO:0007669"/>
    <property type="project" value="UniProtKB-UniRule"/>
</dbReference>
<keyword evidence="3 10" id="KW-0489">Methyltransferase</keyword>
<keyword evidence="8 10" id="KW-0539">Nucleus</keyword>
<dbReference type="AlphaFoldDB" id="A0AAN6Y5A1"/>
<dbReference type="EC" id="2.1.1.228" evidence="10"/>
<keyword evidence="5 10" id="KW-0949">S-adenosyl-L-methionine</keyword>
<dbReference type="InterPro" id="IPR056744">
    <property type="entry name" value="TRM5/TYW2-like_N"/>
</dbReference>
<dbReference type="Gene3D" id="3.40.1180.10">
    <property type="entry name" value="Decaprenyl diphosphate synthase-like"/>
    <property type="match status" value="1"/>
</dbReference>
<reference evidence="13" key="2">
    <citation type="submission" date="2023-05" db="EMBL/GenBank/DDBJ databases">
        <authorList>
            <consortium name="Lawrence Berkeley National Laboratory"/>
            <person name="Steindorff A."/>
            <person name="Hensen N."/>
            <person name="Bonometti L."/>
            <person name="Westerberg I."/>
            <person name="Brannstrom I.O."/>
            <person name="Guillou S."/>
            <person name="Cros-Aarteil S."/>
            <person name="Calhoun S."/>
            <person name="Haridas S."/>
            <person name="Kuo A."/>
            <person name="Mondo S."/>
            <person name="Pangilinan J."/>
            <person name="Riley R."/>
            <person name="Labutti K."/>
            <person name="Andreopoulos B."/>
            <person name="Lipzen A."/>
            <person name="Chen C."/>
            <person name="Yanf M."/>
            <person name="Daum C."/>
            <person name="Ng V."/>
            <person name="Clum A."/>
            <person name="Ohm R."/>
            <person name="Martin F."/>
            <person name="Silar P."/>
            <person name="Natvig D."/>
            <person name="Lalanne C."/>
            <person name="Gautier V."/>
            <person name="Ament-Velasquez S.L."/>
            <person name="Kruys A."/>
            <person name="Hutchinson M.I."/>
            <person name="Powell A.J."/>
            <person name="Barry K."/>
            <person name="Miller A.N."/>
            <person name="Grigoriev I.V."/>
            <person name="Debuchy R."/>
            <person name="Gladieux P."/>
            <person name="Thoren M.H."/>
            <person name="Johannesson H."/>
        </authorList>
    </citation>
    <scope>NUCLEOTIDE SEQUENCE</scope>
    <source>
        <strain evidence="13">PSN293</strain>
    </source>
</reference>
<dbReference type="Proteomes" id="UP001301769">
    <property type="component" value="Unassembled WGS sequence"/>
</dbReference>
<dbReference type="InterPro" id="IPR029063">
    <property type="entry name" value="SAM-dependent_MTases_sf"/>
</dbReference>
<evidence type="ECO:0000256" key="6">
    <source>
        <dbReference type="ARBA" id="ARBA00022694"/>
    </source>
</evidence>
<dbReference type="Pfam" id="PF25133">
    <property type="entry name" value="TYW2_N_2"/>
    <property type="match status" value="1"/>
</dbReference>
<dbReference type="PANTHER" id="PTHR23245:SF36">
    <property type="entry name" value="TRNA (GUANINE(37)-N1)-METHYLTRANSFERASE"/>
    <property type="match status" value="1"/>
</dbReference>
<dbReference type="SUPFAM" id="SSF53335">
    <property type="entry name" value="S-adenosyl-L-methionine-dependent methyltransferases"/>
    <property type="match status" value="1"/>
</dbReference>
<accession>A0AAN6Y5A1</accession>
<comment type="catalytic activity">
    <reaction evidence="9 10">
        <text>guanosine(37) in tRNA + S-adenosyl-L-methionine = N(1)-methylguanosine(37) in tRNA + S-adenosyl-L-homocysteine + H(+)</text>
        <dbReference type="Rhea" id="RHEA:36899"/>
        <dbReference type="Rhea" id="RHEA-COMP:10145"/>
        <dbReference type="Rhea" id="RHEA-COMP:10147"/>
        <dbReference type="ChEBI" id="CHEBI:15378"/>
        <dbReference type="ChEBI" id="CHEBI:57856"/>
        <dbReference type="ChEBI" id="CHEBI:59789"/>
        <dbReference type="ChEBI" id="CHEBI:73542"/>
        <dbReference type="ChEBI" id="CHEBI:74269"/>
        <dbReference type="EC" id="2.1.1.228"/>
    </reaction>
</comment>
<dbReference type="GO" id="GO:0016765">
    <property type="term" value="F:transferase activity, transferring alkyl or aryl (other than methyl) groups"/>
    <property type="evidence" value="ECO:0007669"/>
    <property type="project" value="InterPro"/>
</dbReference>
<dbReference type="Pfam" id="PF02475">
    <property type="entry name" value="TRM5-TYW2_MTfase"/>
    <property type="match status" value="1"/>
</dbReference>
<evidence type="ECO:0000259" key="12">
    <source>
        <dbReference type="PROSITE" id="PS51684"/>
    </source>
</evidence>
<dbReference type="HAMAP" id="MF_03152">
    <property type="entry name" value="TRM5"/>
    <property type="match status" value="1"/>
</dbReference>
<dbReference type="GO" id="GO:0002939">
    <property type="term" value="P:tRNA N1-guanine methylation"/>
    <property type="evidence" value="ECO:0007669"/>
    <property type="project" value="TreeGrafter"/>
</dbReference>
<keyword evidence="2 10" id="KW-0963">Cytoplasm</keyword>
<organism evidence="13 14">
    <name type="scientific">Rhypophila decipiens</name>
    <dbReference type="NCBI Taxonomy" id="261697"/>
    <lineage>
        <taxon>Eukaryota</taxon>
        <taxon>Fungi</taxon>
        <taxon>Dikarya</taxon>
        <taxon>Ascomycota</taxon>
        <taxon>Pezizomycotina</taxon>
        <taxon>Sordariomycetes</taxon>
        <taxon>Sordariomycetidae</taxon>
        <taxon>Sordariales</taxon>
        <taxon>Naviculisporaceae</taxon>
        <taxon>Rhypophila</taxon>
    </lineage>
</organism>
<dbReference type="Gene3D" id="3.30.300.110">
    <property type="entry name" value="Met-10+ protein-like domains"/>
    <property type="match status" value="1"/>
</dbReference>
<feature type="binding site" evidence="10">
    <location>
        <position position="684"/>
    </location>
    <ligand>
        <name>S-adenosyl-L-methionine</name>
        <dbReference type="ChEBI" id="CHEBI:59789"/>
    </ligand>
</feature>
<evidence type="ECO:0000313" key="13">
    <source>
        <dbReference type="EMBL" id="KAK4212486.1"/>
    </source>
</evidence>
<evidence type="ECO:0000256" key="3">
    <source>
        <dbReference type="ARBA" id="ARBA00022603"/>
    </source>
</evidence>
<reference evidence="13" key="1">
    <citation type="journal article" date="2023" name="Mol. Phylogenet. Evol.">
        <title>Genome-scale phylogeny and comparative genomics of the fungal order Sordariales.</title>
        <authorList>
            <person name="Hensen N."/>
            <person name="Bonometti L."/>
            <person name="Westerberg I."/>
            <person name="Brannstrom I.O."/>
            <person name="Guillou S."/>
            <person name="Cros-Aarteil S."/>
            <person name="Calhoun S."/>
            <person name="Haridas S."/>
            <person name="Kuo A."/>
            <person name="Mondo S."/>
            <person name="Pangilinan J."/>
            <person name="Riley R."/>
            <person name="LaButti K."/>
            <person name="Andreopoulos B."/>
            <person name="Lipzen A."/>
            <person name="Chen C."/>
            <person name="Yan M."/>
            <person name="Daum C."/>
            <person name="Ng V."/>
            <person name="Clum A."/>
            <person name="Steindorff A."/>
            <person name="Ohm R.A."/>
            <person name="Martin F."/>
            <person name="Silar P."/>
            <person name="Natvig D.O."/>
            <person name="Lalanne C."/>
            <person name="Gautier V."/>
            <person name="Ament-Velasquez S.L."/>
            <person name="Kruys A."/>
            <person name="Hutchinson M.I."/>
            <person name="Powell A.J."/>
            <person name="Barry K."/>
            <person name="Miller A.N."/>
            <person name="Grigoriev I.V."/>
            <person name="Debuchy R."/>
            <person name="Gladieux P."/>
            <person name="Hiltunen Thoren M."/>
            <person name="Johannesson H."/>
        </authorList>
    </citation>
    <scope>NUCLEOTIDE SEQUENCE</scope>
    <source>
        <strain evidence="13">PSN293</strain>
    </source>
</reference>
<keyword evidence="14" id="KW-1185">Reference proteome</keyword>
<comment type="similarity">
    <text evidence="10">Belongs to the TRM5 / TYW2 family.</text>
</comment>
<dbReference type="Gene3D" id="3.40.50.150">
    <property type="entry name" value="Vaccinia Virus protein VP39"/>
    <property type="match status" value="1"/>
</dbReference>